<dbReference type="SUPFAM" id="SSF52540">
    <property type="entry name" value="P-loop containing nucleoside triphosphate hydrolases"/>
    <property type="match status" value="1"/>
</dbReference>
<protein>
    <submittedName>
        <fullName evidence="2">Sulfotransferase</fullName>
    </submittedName>
</protein>
<dbReference type="InterPro" id="IPR026634">
    <property type="entry name" value="TPST-like"/>
</dbReference>
<dbReference type="RefSeq" id="WP_009183007.1">
    <property type="nucleotide sequence ID" value="NZ_CM001369.1"/>
</dbReference>
<dbReference type="Gene3D" id="3.40.50.300">
    <property type="entry name" value="P-loop containing nucleotide triphosphate hydrolases"/>
    <property type="match status" value="1"/>
</dbReference>
<evidence type="ECO:0000313" key="2">
    <source>
        <dbReference type="EMBL" id="EHJ45975.1"/>
    </source>
</evidence>
<dbReference type="PANTHER" id="PTHR12788:SF10">
    <property type="entry name" value="PROTEIN-TYROSINE SULFOTRANSFERASE"/>
    <property type="match status" value="1"/>
</dbReference>
<dbReference type="InterPro" id="IPR027417">
    <property type="entry name" value="P-loop_NTPase"/>
</dbReference>
<dbReference type="AlphaFoldDB" id="G7QE81"/>
<reference evidence="3" key="1">
    <citation type="journal article" date="2015" name="Genome Announc.">
        <title>High-Quality Draft Genome Sequence of Desulfovibrio carbinoliphilus FW-101-2B, an Organic Acid-Oxidizing Sulfate-Reducing Bacterium Isolated from Uranium(VI)-Contaminated Groundwater.</title>
        <authorList>
            <person name="Ramsay B.D."/>
            <person name="Hwang C."/>
            <person name="Woo H.L."/>
            <person name="Carroll S.L."/>
            <person name="Lucas S."/>
            <person name="Han J."/>
            <person name="Lapidus A.L."/>
            <person name="Cheng J.F."/>
            <person name="Goodwin L.A."/>
            <person name="Pitluck S."/>
            <person name="Peters L."/>
            <person name="Chertkov O."/>
            <person name="Held B."/>
            <person name="Detter J.C."/>
            <person name="Han C.S."/>
            <person name="Tapia R."/>
            <person name="Land M.L."/>
            <person name="Hauser L.J."/>
            <person name="Kyrpides N.C."/>
            <person name="Ivanova N.N."/>
            <person name="Mikhailova N."/>
            <person name="Pagani I."/>
            <person name="Woyke T."/>
            <person name="Arkin A.P."/>
            <person name="Dehal P."/>
            <person name="Chivian D."/>
            <person name="Criddle C.S."/>
            <person name="Wu W."/>
            <person name="Chakraborty R."/>
            <person name="Hazen T.C."/>
            <person name="Fields M.W."/>
        </authorList>
    </citation>
    <scope>NUCLEOTIDE SEQUENCE [LARGE SCALE GENOMIC DNA]</scope>
    <source>
        <strain evidence="3">FW-101-2B</strain>
    </source>
</reference>
<keyword evidence="3" id="KW-1185">Reference proteome</keyword>
<dbReference type="EMBL" id="CM001369">
    <property type="protein sequence ID" value="EHJ45975.1"/>
    <property type="molecule type" value="Genomic_DNA"/>
</dbReference>
<keyword evidence="1" id="KW-0808">Transferase</keyword>
<gene>
    <name evidence="2" type="ORF">DFW101_3691</name>
</gene>
<dbReference type="GO" id="GO:0008476">
    <property type="term" value="F:protein-tyrosine sulfotransferase activity"/>
    <property type="evidence" value="ECO:0007669"/>
    <property type="project" value="InterPro"/>
</dbReference>
<dbReference type="HOGENOM" id="CLU_798602_0_0_7"/>
<proteinExistence type="predicted"/>
<evidence type="ECO:0000313" key="3">
    <source>
        <dbReference type="Proteomes" id="UP000004662"/>
    </source>
</evidence>
<keyword evidence="2" id="KW-0614">Plasmid</keyword>
<geneLocation type="plasmid" evidence="2 3">
    <name>pFW10101</name>
</geneLocation>
<dbReference type="PANTHER" id="PTHR12788">
    <property type="entry name" value="PROTEIN-TYROSINE SULFOTRANSFERASE 2"/>
    <property type="match status" value="1"/>
</dbReference>
<evidence type="ECO:0000256" key="1">
    <source>
        <dbReference type="ARBA" id="ARBA00022679"/>
    </source>
</evidence>
<dbReference type="OrthoDB" id="3337911at2"/>
<name>G7QE81_9BACT</name>
<dbReference type="Pfam" id="PF13469">
    <property type="entry name" value="Sulfotransfer_3"/>
    <property type="match status" value="1"/>
</dbReference>
<organism evidence="2 3">
    <name type="scientific">Solidesulfovibrio carbinoliphilus subsp. oakridgensis</name>
    <dbReference type="NCBI Taxonomy" id="694327"/>
    <lineage>
        <taxon>Bacteria</taxon>
        <taxon>Pseudomonadati</taxon>
        <taxon>Thermodesulfobacteriota</taxon>
        <taxon>Desulfovibrionia</taxon>
        <taxon>Desulfovibrionales</taxon>
        <taxon>Desulfovibrionaceae</taxon>
        <taxon>Solidesulfovibrio</taxon>
    </lineage>
</organism>
<accession>G7QE81</accession>
<dbReference type="Proteomes" id="UP000004662">
    <property type="component" value="Plasmid pFW10101"/>
</dbReference>
<sequence length="347" mass="39938">MPDNYPIFIGGMQRSGTSLMRAMLGSNSRLAIFEWDLQMWPVIYSQHREMWGKSGIDEIQDALLEAIYTSEKVVCAVKRPERSLVEACIRSKRAANEFTSMESLAAGVFQCFLDSYRDLLDRARWGLKTPENEFYSSIILREFPDAKFVYIYRNIVSAAASTKKIGWMPYKYPYGLLQYAMHWNRSFETAWENCARHPDRYVAVCYELLTEFPDEHLKLLCAFLDLPYEPAMLALAGHGNGDPLAKSSSFDDQTDQGVNPQIAKRKIHDFSEEELQLLRLVTTMNTATRQGFYKEYNPAAFPLQSLEWLVQASVRGQNAQVRRFALELMRKISRRPQAGWNPFGRCG</sequence>